<keyword evidence="3" id="KW-1185">Reference proteome</keyword>
<dbReference type="RefSeq" id="WP_153533907.1">
    <property type="nucleotide sequence ID" value="NZ_WEGH01000002.1"/>
</dbReference>
<proteinExistence type="predicted"/>
<evidence type="ECO:0000256" key="1">
    <source>
        <dbReference type="SAM" id="MobiDB-lite"/>
    </source>
</evidence>
<dbReference type="EMBL" id="WEGH01000002">
    <property type="protein sequence ID" value="MQY05716.1"/>
    <property type="molecule type" value="Genomic_DNA"/>
</dbReference>
<comment type="caution">
    <text evidence="2">The sequence shown here is derived from an EMBL/GenBank/DDBJ whole genome shotgun (WGS) entry which is preliminary data.</text>
</comment>
<gene>
    <name evidence="2" type="ORF">ACRB68_37930</name>
</gene>
<dbReference type="OrthoDB" id="3479897at2"/>
<feature type="region of interest" description="Disordered" evidence="1">
    <location>
        <begin position="64"/>
        <end position="83"/>
    </location>
</feature>
<accession>A0A7K0BXB5</accession>
<evidence type="ECO:0000313" key="3">
    <source>
        <dbReference type="Proteomes" id="UP000487268"/>
    </source>
</evidence>
<reference evidence="2 3" key="1">
    <citation type="submission" date="2019-10" db="EMBL/GenBank/DDBJ databases">
        <title>Actinomadura rubteroloni sp. nov. and Actinomadura macrotermitis sp. nov., isolated from the gut of fungus growing-termite Macrotermes natalensis.</title>
        <authorList>
            <person name="Benndorf R."/>
            <person name="Martin K."/>
            <person name="Kuefner M."/>
            <person name="De Beer W."/>
            <person name="Kaster A.-K."/>
            <person name="Vollmers J."/>
            <person name="Poulsen M."/>
            <person name="Beemelmanns C."/>
        </authorList>
    </citation>
    <scope>NUCLEOTIDE SEQUENCE [LARGE SCALE GENOMIC DNA]</scope>
    <source>
        <strain evidence="2 3">RB68</strain>
    </source>
</reference>
<dbReference type="AlphaFoldDB" id="A0A7K0BXB5"/>
<sequence length="83" mass="9138">MTIPSGENAAQDSEDAALATLRRDFAGHRIWRSTRHDGKPGDWVATLHDPGMGVDATVMQPSPDELRASLEAEARRAQERRSL</sequence>
<name>A0A7K0BXB5_9ACTN</name>
<protein>
    <submittedName>
        <fullName evidence="2">Uncharacterized protein</fullName>
    </submittedName>
</protein>
<dbReference type="Proteomes" id="UP000487268">
    <property type="component" value="Unassembled WGS sequence"/>
</dbReference>
<evidence type="ECO:0000313" key="2">
    <source>
        <dbReference type="EMBL" id="MQY05716.1"/>
    </source>
</evidence>
<organism evidence="2 3">
    <name type="scientific">Actinomadura macrotermitis</name>
    <dbReference type="NCBI Taxonomy" id="2585200"/>
    <lineage>
        <taxon>Bacteria</taxon>
        <taxon>Bacillati</taxon>
        <taxon>Actinomycetota</taxon>
        <taxon>Actinomycetes</taxon>
        <taxon>Streptosporangiales</taxon>
        <taxon>Thermomonosporaceae</taxon>
        <taxon>Actinomadura</taxon>
    </lineage>
</organism>